<dbReference type="InterPro" id="IPR036412">
    <property type="entry name" value="HAD-like_sf"/>
</dbReference>
<dbReference type="InterPro" id="IPR023214">
    <property type="entry name" value="HAD_sf"/>
</dbReference>
<sequence>MKYKMIACDFDDTLSDSLSFASEKNREAIAKYVACGGKFVLSTGRMISAIIPHAKYLGLHGEVIGYQGAVIADIDTGKFYNEETIPYESALKVAKKLDAEGVYYQIYVHDDYVIPAETPYAEEYAKYTFSPPIIAGMPLSEYIEKNGISPVKMLIITPPEKVDGYIAELSAEYGDEFLVNTSKKFVVEIIRGDVSKAKAVAALAAKYGIKREEIIAIGDSLNDVPMVEYAGLGVMVANASEKALKSADYVCPSCEDNGVAYVIENIALKD</sequence>
<accession>A0A940DJG6</accession>
<dbReference type="SFLD" id="SFLDS00003">
    <property type="entry name" value="Haloacid_Dehalogenase"/>
    <property type="match status" value="1"/>
</dbReference>
<comment type="caution">
    <text evidence="1">The sequence shown here is derived from an EMBL/GenBank/DDBJ whole genome shotgun (WGS) entry which is preliminary data.</text>
</comment>
<dbReference type="InterPro" id="IPR006379">
    <property type="entry name" value="HAD-SF_hydro_IIB"/>
</dbReference>
<dbReference type="GO" id="GO:0016791">
    <property type="term" value="F:phosphatase activity"/>
    <property type="evidence" value="ECO:0007669"/>
    <property type="project" value="TreeGrafter"/>
</dbReference>
<organism evidence="1 2">
    <name type="scientific">Candidatus Stercoripulliclostridium pullicola</name>
    <dbReference type="NCBI Taxonomy" id="2840953"/>
    <lineage>
        <taxon>Bacteria</taxon>
        <taxon>Bacillati</taxon>
        <taxon>Bacillota</taxon>
        <taxon>Clostridia</taxon>
        <taxon>Eubacteriales</taxon>
        <taxon>Candidatus Stercoripulliclostridium</taxon>
    </lineage>
</organism>
<dbReference type="PANTHER" id="PTHR10000:SF8">
    <property type="entry name" value="HAD SUPERFAMILY HYDROLASE-LIKE, TYPE 3"/>
    <property type="match status" value="1"/>
</dbReference>
<dbReference type="AlphaFoldDB" id="A0A940DJG6"/>
<dbReference type="GO" id="GO:0000287">
    <property type="term" value="F:magnesium ion binding"/>
    <property type="evidence" value="ECO:0007669"/>
    <property type="project" value="TreeGrafter"/>
</dbReference>
<dbReference type="GO" id="GO:0005829">
    <property type="term" value="C:cytosol"/>
    <property type="evidence" value="ECO:0007669"/>
    <property type="project" value="TreeGrafter"/>
</dbReference>
<dbReference type="Pfam" id="PF08282">
    <property type="entry name" value="Hydrolase_3"/>
    <property type="match status" value="1"/>
</dbReference>
<dbReference type="SUPFAM" id="SSF56784">
    <property type="entry name" value="HAD-like"/>
    <property type="match status" value="1"/>
</dbReference>
<evidence type="ECO:0000313" key="1">
    <source>
        <dbReference type="EMBL" id="MBO8424673.1"/>
    </source>
</evidence>
<reference evidence="1" key="2">
    <citation type="journal article" date="2021" name="PeerJ">
        <title>Extensive microbial diversity within the chicken gut microbiome revealed by metagenomics and culture.</title>
        <authorList>
            <person name="Gilroy R."/>
            <person name="Ravi A."/>
            <person name="Getino M."/>
            <person name="Pursley I."/>
            <person name="Horton D.L."/>
            <person name="Alikhan N.F."/>
            <person name="Baker D."/>
            <person name="Gharbi K."/>
            <person name="Hall N."/>
            <person name="Watson M."/>
            <person name="Adriaenssens E.M."/>
            <person name="Foster-Nyarko E."/>
            <person name="Jarju S."/>
            <person name="Secka A."/>
            <person name="Antonio M."/>
            <person name="Oren A."/>
            <person name="Chaudhuri R.R."/>
            <person name="La Ragione R."/>
            <person name="Hildebrand F."/>
            <person name="Pallen M.J."/>
        </authorList>
    </citation>
    <scope>NUCLEOTIDE SEQUENCE</scope>
    <source>
        <strain evidence="1">517</strain>
    </source>
</reference>
<name>A0A940DJG6_9FIRM</name>
<evidence type="ECO:0000313" key="2">
    <source>
        <dbReference type="Proteomes" id="UP000727857"/>
    </source>
</evidence>
<protein>
    <submittedName>
        <fullName evidence="1">HAD family hydrolase</fullName>
    </submittedName>
</protein>
<dbReference type="Proteomes" id="UP000727857">
    <property type="component" value="Unassembled WGS sequence"/>
</dbReference>
<dbReference type="Gene3D" id="3.40.50.1000">
    <property type="entry name" value="HAD superfamily/HAD-like"/>
    <property type="match status" value="1"/>
</dbReference>
<dbReference type="EMBL" id="JADINF010000167">
    <property type="protein sequence ID" value="MBO8424673.1"/>
    <property type="molecule type" value="Genomic_DNA"/>
</dbReference>
<gene>
    <name evidence="1" type="ORF">IAB16_06610</name>
</gene>
<proteinExistence type="predicted"/>
<dbReference type="Gene3D" id="3.30.1240.10">
    <property type="match status" value="1"/>
</dbReference>
<dbReference type="NCBIfam" id="TIGR01484">
    <property type="entry name" value="HAD-SF-IIB"/>
    <property type="match status" value="1"/>
</dbReference>
<reference evidence="1" key="1">
    <citation type="submission" date="2020-10" db="EMBL/GenBank/DDBJ databases">
        <authorList>
            <person name="Gilroy R."/>
        </authorList>
    </citation>
    <scope>NUCLEOTIDE SEQUENCE</scope>
    <source>
        <strain evidence="1">517</strain>
    </source>
</reference>
<dbReference type="PANTHER" id="PTHR10000">
    <property type="entry name" value="PHOSPHOSERINE PHOSPHATASE"/>
    <property type="match status" value="1"/>
</dbReference>
<keyword evidence="1" id="KW-0378">Hydrolase</keyword>
<dbReference type="SFLD" id="SFLDG01140">
    <property type="entry name" value="C2.B:_Phosphomannomutase_and_P"/>
    <property type="match status" value="1"/>
</dbReference>
<dbReference type="InterPro" id="IPR000150">
    <property type="entry name" value="Cof"/>
</dbReference>
<dbReference type="NCBIfam" id="TIGR00099">
    <property type="entry name" value="Cof-subfamily"/>
    <property type="match status" value="1"/>
</dbReference>